<sequence length="91" mass="9918">MAGMLAYMKRTTIKIPDELDARLRHEANLRGTTISEVSREALETFLGTGSRRRLAAAAAGRSGRSDISERIEEILATELQNAGAESTEAKQ</sequence>
<keyword evidence="3" id="KW-1185">Reference proteome</keyword>
<dbReference type="InterPro" id="IPR002145">
    <property type="entry name" value="CopG"/>
</dbReference>
<protein>
    <recommendedName>
        <fullName evidence="1">Ribbon-helix-helix protein CopG domain-containing protein</fullName>
    </recommendedName>
</protein>
<feature type="domain" description="Ribbon-helix-helix protein CopG" evidence="1">
    <location>
        <begin position="9"/>
        <end position="46"/>
    </location>
</feature>
<evidence type="ECO:0000259" key="1">
    <source>
        <dbReference type="Pfam" id="PF01402"/>
    </source>
</evidence>
<dbReference type="SUPFAM" id="SSF47598">
    <property type="entry name" value="Ribbon-helix-helix"/>
    <property type="match status" value="1"/>
</dbReference>
<dbReference type="GO" id="GO:0006355">
    <property type="term" value="P:regulation of DNA-templated transcription"/>
    <property type="evidence" value="ECO:0007669"/>
    <property type="project" value="InterPro"/>
</dbReference>
<dbReference type="Pfam" id="PF01402">
    <property type="entry name" value="RHH_1"/>
    <property type="match status" value="1"/>
</dbReference>
<dbReference type="STRING" id="1075090.GOAMR_76_00570"/>
<evidence type="ECO:0000313" key="2">
    <source>
        <dbReference type="EMBL" id="GAB07987.1"/>
    </source>
</evidence>
<accession>G7GWL2</accession>
<dbReference type="AlphaFoldDB" id="G7GWL2"/>
<dbReference type="Proteomes" id="UP000006023">
    <property type="component" value="Unassembled WGS sequence"/>
</dbReference>
<organism evidence="2 3">
    <name type="scientific">Gordonia amarae NBRC 15530</name>
    <dbReference type="NCBI Taxonomy" id="1075090"/>
    <lineage>
        <taxon>Bacteria</taxon>
        <taxon>Bacillati</taxon>
        <taxon>Actinomycetota</taxon>
        <taxon>Actinomycetes</taxon>
        <taxon>Mycobacteriales</taxon>
        <taxon>Gordoniaceae</taxon>
        <taxon>Gordonia</taxon>
    </lineage>
</organism>
<dbReference type="EMBL" id="BAED01000076">
    <property type="protein sequence ID" value="GAB07987.1"/>
    <property type="molecule type" value="Genomic_DNA"/>
</dbReference>
<proteinExistence type="predicted"/>
<gene>
    <name evidence="2" type="ORF">GOAMR_76_00570</name>
</gene>
<comment type="caution">
    <text evidence="2">The sequence shown here is derived from an EMBL/GenBank/DDBJ whole genome shotgun (WGS) entry which is preliminary data.</text>
</comment>
<reference evidence="2 3" key="1">
    <citation type="submission" date="2011-11" db="EMBL/GenBank/DDBJ databases">
        <title>Whole genome shotgun sequence of Gordonia amarae NBRC 15530.</title>
        <authorList>
            <person name="Takarada H."/>
            <person name="Hosoyama A."/>
            <person name="Tsuchikane K."/>
            <person name="Katsumata H."/>
            <person name="Yamazaki S."/>
            <person name="Fujita N."/>
        </authorList>
    </citation>
    <scope>NUCLEOTIDE SEQUENCE [LARGE SCALE GENOMIC DNA]</scope>
    <source>
        <strain evidence="2 3">NBRC 15530</strain>
    </source>
</reference>
<dbReference type="InterPro" id="IPR010985">
    <property type="entry name" value="Ribbon_hlx_hlx"/>
</dbReference>
<name>G7GWL2_9ACTN</name>
<evidence type="ECO:0000313" key="3">
    <source>
        <dbReference type="Proteomes" id="UP000006023"/>
    </source>
</evidence>
<dbReference type="CDD" id="cd21631">
    <property type="entry name" value="RHH_CopG_NikR-like"/>
    <property type="match status" value="1"/>
</dbReference>